<keyword evidence="1" id="KW-0808">Transferase</keyword>
<comment type="caution">
    <text evidence="3">The sequence shown here is derived from an EMBL/GenBank/DDBJ whole genome shotgun (WGS) entry which is preliminary data.</text>
</comment>
<evidence type="ECO:0000313" key="3">
    <source>
        <dbReference type="EMBL" id="GGL90575.1"/>
    </source>
</evidence>
<evidence type="ECO:0000256" key="1">
    <source>
        <dbReference type="ARBA" id="ARBA00022679"/>
    </source>
</evidence>
<dbReference type="PANTHER" id="PTHR44068:SF11">
    <property type="entry name" value="GERANYL DIPHOSPHATE 2-C-METHYLTRANSFERASE"/>
    <property type="match status" value="1"/>
</dbReference>
<dbReference type="EMBL" id="BMLF01000001">
    <property type="protein sequence ID" value="GGL90575.1"/>
    <property type="molecule type" value="Genomic_DNA"/>
</dbReference>
<dbReference type="InterPro" id="IPR050447">
    <property type="entry name" value="Erg6_SMT_methyltransf"/>
</dbReference>
<dbReference type="GO" id="GO:0008757">
    <property type="term" value="F:S-adenosylmethionine-dependent methyltransferase activity"/>
    <property type="evidence" value="ECO:0007669"/>
    <property type="project" value="InterPro"/>
</dbReference>
<organism evidence="3 4">
    <name type="scientific">Pseudooceanicola nanhaiensis</name>
    <dbReference type="NCBI Taxonomy" id="375761"/>
    <lineage>
        <taxon>Bacteria</taxon>
        <taxon>Pseudomonadati</taxon>
        <taxon>Pseudomonadota</taxon>
        <taxon>Alphaproteobacteria</taxon>
        <taxon>Rhodobacterales</taxon>
        <taxon>Paracoccaceae</taxon>
        <taxon>Pseudooceanicola</taxon>
    </lineage>
</organism>
<dbReference type="SUPFAM" id="SSF53335">
    <property type="entry name" value="S-adenosyl-L-methionine-dependent methyltransferases"/>
    <property type="match status" value="1"/>
</dbReference>
<dbReference type="Gene3D" id="3.40.50.150">
    <property type="entry name" value="Vaccinia Virus protein VP39"/>
    <property type="match status" value="1"/>
</dbReference>
<reference evidence="3" key="1">
    <citation type="journal article" date="2014" name="Int. J. Syst. Evol. Microbiol.">
        <title>Complete genome sequence of Corynebacterium casei LMG S-19264T (=DSM 44701T), isolated from a smear-ripened cheese.</title>
        <authorList>
            <consortium name="US DOE Joint Genome Institute (JGI-PGF)"/>
            <person name="Walter F."/>
            <person name="Albersmeier A."/>
            <person name="Kalinowski J."/>
            <person name="Ruckert C."/>
        </authorList>
    </citation>
    <scope>NUCLEOTIDE SEQUENCE</scope>
    <source>
        <strain evidence="3">CGMCC 1.6293</strain>
    </source>
</reference>
<dbReference type="RefSeq" id="WP_028285976.1">
    <property type="nucleotide sequence ID" value="NZ_BMLF01000001.1"/>
</dbReference>
<keyword evidence="4" id="KW-1185">Reference proteome</keyword>
<gene>
    <name evidence="3" type="ORF">GCM10011534_10930</name>
</gene>
<dbReference type="Pfam" id="PF08241">
    <property type="entry name" value="Methyltransf_11"/>
    <property type="match status" value="1"/>
</dbReference>
<dbReference type="PANTHER" id="PTHR44068">
    <property type="entry name" value="ZGC:194242"/>
    <property type="match status" value="1"/>
</dbReference>
<dbReference type="InterPro" id="IPR029063">
    <property type="entry name" value="SAM-dependent_MTases_sf"/>
</dbReference>
<proteinExistence type="predicted"/>
<dbReference type="CDD" id="cd02440">
    <property type="entry name" value="AdoMet_MTases"/>
    <property type="match status" value="1"/>
</dbReference>
<protein>
    <recommendedName>
        <fullName evidence="2">Methyltransferase type 11 domain-containing protein</fullName>
    </recommendedName>
</protein>
<name>A0A917SPR6_9RHOB</name>
<reference evidence="3" key="2">
    <citation type="submission" date="2020-09" db="EMBL/GenBank/DDBJ databases">
        <authorList>
            <person name="Sun Q."/>
            <person name="Zhou Y."/>
        </authorList>
    </citation>
    <scope>NUCLEOTIDE SEQUENCE</scope>
    <source>
        <strain evidence="3">CGMCC 1.6293</strain>
    </source>
</reference>
<evidence type="ECO:0000259" key="2">
    <source>
        <dbReference type="Pfam" id="PF08241"/>
    </source>
</evidence>
<sequence>MSAIEDRVSAHYTTEDLMTRIRAGLMAAGANPAAPRPEDLKPVDEFHTGGVVATDALLDQLEISVDTLVLDIGAGLGGTARHIARTRGAHVTGVDLTEAFVEVAQTLSRMAGMAQRTAFRHSSALDLRFTADSFDLATMFHVGMNIADKARLMTEVHRVLEPGGIFALFDVMALEKDAAISFPVPWAETEDLSFVATPGTYRDAARAAGFEAVRERERSQFALEYFSRLFRTIEAHGMPPLGLHLLMRDTATTKLANYVAAVEAGAIAPFEMIFRKAG</sequence>
<dbReference type="Proteomes" id="UP000649829">
    <property type="component" value="Unassembled WGS sequence"/>
</dbReference>
<dbReference type="AlphaFoldDB" id="A0A917SPR6"/>
<accession>A0A917SPR6</accession>
<feature type="domain" description="Methyltransferase type 11" evidence="2">
    <location>
        <begin position="70"/>
        <end position="167"/>
    </location>
</feature>
<dbReference type="InterPro" id="IPR013216">
    <property type="entry name" value="Methyltransf_11"/>
</dbReference>
<evidence type="ECO:0000313" key="4">
    <source>
        <dbReference type="Proteomes" id="UP000649829"/>
    </source>
</evidence>